<dbReference type="GO" id="GO:0048367">
    <property type="term" value="P:shoot system development"/>
    <property type="evidence" value="ECO:0007669"/>
    <property type="project" value="InterPro"/>
</dbReference>
<dbReference type="InterPro" id="IPR004320">
    <property type="entry name" value="BPS1_pln"/>
</dbReference>
<dbReference type="PANTHER" id="PTHR33070">
    <property type="entry name" value="OS06G0725500 PROTEIN"/>
    <property type="match status" value="1"/>
</dbReference>
<dbReference type="Pfam" id="PF03087">
    <property type="entry name" value="BPS1"/>
    <property type="match status" value="1"/>
</dbReference>
<dbReference type="Gramene" id="XM_028336556.1">
    <property type="protein sequence ID" value="XP_028192357.1"/>
    <property type="gene ID" value="LOC114378047"/>
</dbReference>
<reference evidence="1 2" key="1">
    <citation type="submission" date="2018-09" db="EMBL/GenBank/DDBJ databases">
        <title>A high-quality reference genome of wild soybean provides a powerful tool to mine soybean genomes.</title>
        <authorList>
            <person name="Xie M."/>
            <person name="Chung C.Y.L."/>
            <person name="Li M.-W."/>
            <person name="Wong F.-L."/>
            <person name="Chan T.-F."/>
            <person name="Lam H.-M."/>
        </authorList>
    </citation>
    <scope>NUCLEOTIDE SEQUENCE [LARGE SCALE GENOMIC DNA]</scope>
    <source>
        <strain evidence="2">cv. W05</strain>
        <tissue evidence="1">Hypocotyl of etiolated seedlings</tissue>
    </source>
</reference>
<protein>
    <recommendedName>
        <fullName evidence="3">Protein BPS1, chloroplastic</fullName>
    </recommendedName>
</protein>
<dbReference type="AlphaFoldDB" id="A0A445HL59"/>
<dbReference type="Proteomes" id="UP000289340">
    <property type="component" value="Chromosome 12"/>
</dbReference>
<evidence type="ECO:0000313" key="2">
    <source>
        <dbReference type="Proteomes" id="UP000289340"/>
    </source>
</evidence>
<organism evidence="1 2">
    <name type="scientific">Glycine soja</name>
    <name type="common">Wild soybean</name>
    <dbReference type="NCBI Taxonomy" id="3848"/>
    <lineage>
        <taxon>Eukaryota</taxon>
        <taxon>Viridiplantae</taxon>
        <taxon>Streptophyta</taxon>
        <taxon>Embryophyta</taxon>
        <taxon>Tracheophyta</taxon>
        <taxon>Spermatophyta</taxon>
        <taxon>Magnoliopsida</taxon>
        <taxon>eudicotyledons</taxon>
        <taxon>Gunneridae</taxon>
        <taxon>Pentapetalae</taxon>
        <taxon>rosids</taxon>
        <taxon>fabids</taxon>
        <taxon>Fabales</taxon>
        <taxon>Fabaceae</taxon>
        <taxon>Papilionoideae</taxon>
        <taxon>50 kb inversion clade</taxon>
        <taxon>NPAAA clade</taxon>
        <taxon>indigoferoid/millettioid clade</taxon>
        <taxon>Phaseoleae</taxon>
        <taxon>Glycine</taxon>
        <taxon>Glycine subgen. Soja</taxon>
    </lineage>
</organism>
<accession>A0A445HL59</accession>
<name>A0A445HL59_GLYSO</name>
<gene>
    <name evidence="1" type="ORF">D0Y65_033323</name>
</gene>
<dbReference type="EMBL" id="QZWG01000012">
    <property type="protein sequence ID" value="RZB74195.1"/>
    <property type="molecule type" value="Genomic_DNA"/>
</dbReference>
<sequence length="292" mass="32820">METSTKNSLHIRCNSLPSAPHPLVSQFDEHLQRLKDSEATITSLSSSSITQKLIGLQDLHDYADKLLQLPTTQQAFGHKCSDKWVDVLLEGSLGLLDICSTAQDCLLQSKESVHMVQSVIRRKCPDTEFAVEGGKYLASRKKMKKAIQKALGNLKGMKNELMDSSSSNDSEVLFILGILKEAEAVTMRLLESLLMFVSDTKGQSKQRRWSIISKLMQSDRMTCDSQESETNEFAKVDTTLQSLISHKPLSIENFHSHMENLETCIEDLEVGVEHLSRKLIRTRVSLLNIFSH</sequence>
<dbReference type="PANTHER" id="PTHR33070:SF129">
    <property type="entry name" value="DUF241 DOMAIN PROTEIN"/>
    <property type="match status" value="1"/>
</dbReference>
<evidence type="ECO:0000313" key="1">
    <source>
        <dbReference type="EMBL" id="RZB74195.1"/>
    </source>
</evidence>
<dbReference type="GO" id="GO:0048364">
    <property type="term" value="P:root development"/>
    <property type="evidence" value="ECO:0007669"/>
    <property type="project" value="InterPro"/>
</dbReference>
<evidence type="ECO:0008006" key="3">
    <source>
        <dbReference type="Google" id="ProtNLM"/>
    </source>
</evidence>
<comment type="caution">
    <text evidence="1">The sequence shown here is derived from an EMBL/GenBank/DDBJ whole genome shotgun (WGS) entry which is preliminary data.</text>
</comment>
<proteinExistence type="predicted"/>
<keyword evidence="2" id="KW-1185">Reference proteome</keyword>